<dbReference type="EC" id="5.4.99.-" evidence="6"/>
<dbReference type="InterPro" id="IPR002942">
    <property type="entry name" value="S4_RNA-bd"/>
</dbReference>
<feature type="region of interest" description="Disordered" evidence="7">
    <location>
        <begin position="1"/>
        <end position="209"/>
    </location>
</feature>
<dbReference type="PROSITE" id="PS50889">
    <property type="entry name" value="S4"/>
    <property type="match status" value="1"/>
</dbReference>
<evidence type="ECO:0000256" key="3">
    <source>
        <dbReference type="ARBA" id="ARBA00022884"/>
    </source>
</evidence>
<dbReference type="InterPro" id="IPR050343">
    <property type="entry name" value="RsuA_PseudoU_synthase"/>
</dbReference>
<dbReference type="EMBL" id="JACXWY010000007">
    <property type="protein sequence ID" value="MBD3846656.1"/>
    <property type="molecule type" value="Genomic_DNA"/>
</dbReference>
<dbReference type="Pfam" id="PF01479">
    <property type="entry name" value="S4"/>
    <property type="match status" value="1"/>
</dbReference>
<dbReference type="GO" id="GO:0003723">
    <property type="term" value="F:RNA binding"/>
    <property type="evidence" value="ECO:0007669"/>
    <property type="project" value="UniProtKB-KW"/>
</dbReference>
<comment type="caution">
    <text evidence="9">The sequence shown here is derived from an EMBL/GenBank/DDBJ whole genome shotgun (WGS) entry which is preliminary data.</text>
</comment>
<feature type="compositionally biased region" description="Basic and acidic residues" evidence="7">
    <location>
        <begin position="52"/>
        <end position="159"/>
    </location>
</feature>
<feature type="region of interest" description="Disordered" evidence="7">
    <location>
        <begin position="461"/>
        <end position="731"/>
    </location>
</feature>
<evidence type="ECO:0000256" key="5">
    <source>
        <dbReference type="PROSITE-ProRule" id="PRU00182"/>
    </source>
</evidence>
<dbReference type="InterPro" id="IPR006145">
    <property type="entry name" value="PsdUridine_synth_RsuA/RluA"/>
</dbReference>
<feature type="compositionally biased region" description="Gly residues" evidence="7">
    <location>
        <begin position="707"/>
        <end position="731"/>
    </location>
</feature>
<dbReference type="Pfam" id="PF00849">
    <property type="entry name" value="PseudoU_synth_2"/>
    <property type="match status" value="1"/>
</dbReference>
<dbReference type="PANTHER" id="PTHR47683:SF3">
    <property type="entry name" value="RIBOSOMAL LARGE SUBUNIT PSEUDOURIDINE SYNTHASE B"/>
    <property type="match status" value="1"/>
</dbReference>
<dbReference type="NCBIfam" id="TIGR00093">
    <property type="entry name" value="pseudouridine synthase"/>
    <property type="match status" value="1"/>
</dbReference>
<dbReference type="Gene3D" id="3.30.70.580">
    <property type="entry name" value="Pseudouridine synthase I, catalytic domain, N-terminal subdomain"/>
    <property type="match status" value="1"/>
</dbReference>
<dbReference type="SMART" id="SM00363">
    <property type="entry name" value="S4"/>
    <property type="match status" value="1"/>
</dbReference>
<feature type="compositionally biased region" description="Basic and acidic residues" evidence="7">
    <location>
        <begin position="477"/>
        <end position="540"/>
    </location>
</feature>
<evidence type="ECO:0000256" key="2">
    <source>
        <dbReference type="ARBA" id="ARBA00008348"/>
    </source>
</evidence>
<keyword evidence="10" id="KW-1185">Reference proteome</keyword>
<dbReference type="SUPFAM" id="SSF55174">
    <property type="entry name" value="Alpha-L RNA-binding motif"/>
    <property type="match status" value="1"/>
</dbReference>
<dbReference type="SUPFAM" id="SSF55120">
    <property type="entry name" value="Pseudouridine synthase"/>
    <property type="match status" value="1"/>
</dbReference>
<feature type="compositionally biased region" description="Basic and acidic residues" evidence="7">
    <location>
        <begin position="682"/>
        <end position="696"/>
    </location>
</feature>
<dbReference type="InterPro" id="IPR000748">
    <property type="entry name" value="PsdUridine_synth_RsuA/RluB/E/F"/>
</dbReference>
<keyword evidence="4 6" id="KW-0413">Isomerase</keyword>
<dbReference type="InterPro" id="IPR042092">
    <property type="entry name" value="PsdUridine_s_RsuA/RluB/E/F_cat"/>
</dbReference>
<protein>
    <recommendedName>
        <fullName evidence="6">Pseudouridine synthase</fullName>
        <ecNumber evidence="6">5.4.99.-</ecNumber>
    </recommendedName>
</protein>
<evidence type="ECO:0000256" key="4">
    <source>
        <dbReference type="ARBA" id="ARBA00023235"/>
    </source>
</evidence>
<evidence type="ECO:0000256" key="6">
    <source>
        <dbReference type="RuleBase" id="RU003887"/>
    </source>
</evidence>
<organism evidence="9 10">
    <name type="scientific">Bosea spartocytisi</name>
    <dbReference type="NCBI Taxonomy" id="2773451"/>
    <lineage>
        <taxon>Bacteria</taxon>
        <taxon>Pseudomonadati</taxon>
        <taxon>Pseudomonadota</taxon>
        <taxon>Alphaproteobacteria</taxon>
        <taxon>Hyphomicrobiales</taxon>
        <taxon>Boseaceae</taxon>
        <taxon>Bosea</taxon>
    </lineage>
</organism>
<dbReference type="Proteomes" id="UP000619295">
    <property type="component" value="Unassembled WGS sequence"/>
</dbReference>
<evidence type="ECO:0000256" key="1">
    <source>
        <dbReference type="ARBA" id="ARBA00000073"/>
    </source>
</evidence>
<comment type="catalytic activity">
    <reaction evidence="1">
        <text>a uridine in RNA = a pseudouridine in RNA</text>
        <dbReference type="Rhea" id="RHEA:48348"/>
        <dbReference type="Rhea" id="RHEA-COMP:12068"/>
        <dbReference type="Rhea" id="RHEA-COMP:12069"/>
        <dbReference type="ChEBI" id="CHEBI:65314"/>
        <dbReference type="ChEBI" id="CHEBI:65315"/>
    </reaction>
</comment>
<accession>A0A927I0L9</accession>
<keyword evidence="3 5" id="KW-0694">RNA-binding</keyword>
<gene>
    <name evidence="9" type="ORF">IED13_13180</name>
</gene>
<proteinExistence type="inferred from homology"/>
<dbReference type="PANTHER" id="PTHR47683">
    <property type="entry name" value="PSEUDOURIDINE SYNTHASE FAMILY PROTEIN-RELATED"/>
    <property type="match status" value="1"/>
</dbReference>
<dbReference type="AlphaFoldDB" id="A0A927I0L9"/>
<feature type="compositionally biased region" description="Gly residues" evidence="7">
    <location>
        <begin position="14"/>
        <end position="42"/>
    </location>
</feature>
<dbReference type="PROSITE" id="PS01149">
    <property type="entry name" value="PSI_RSU"/>
    <property type="match status" value="1"/>
</dbReference>
<dbReference type="InterPro" id="IPR036986">
    <property type="entry name" value="S4_RNA-bd_sf"/>
</dbReference>
<dbReference type="GO" id="GO:0120159">
    <property type="term" value="F:rRNA pseudouridine synthase activity"/>
    <property type="evidence" value="ECO:0007669"/>
    <property type="project" value="UniProtKB-ARBA"/>
</dbReference>
<sequence>MKDDDNSRGRGPRKGGGAGGRGDGKGFGGKGFGGKSFGGKGPGSRSPAGRSGEGRAPARDGAERKSFGEAGERRSFRGHSEGAERPARRFDKPAEGRAPRAERPAGDRPARFRPEGGARPFRERTGEDRPRRSERDGERHAERPFRARGEAGDRAERPARGGFGRPPRRNETGDGERRFERPRPQRAEREPHREDRPRRPREEAPTEGKLIAAQEPERIAKVMARAGVASRRDSEAMIAEGRVSVNGTVLESPALDVKPTDVVLVDGEPLPARERTRLWLYHKPRGLVTTNFDPEGRPTVFEALPEDLPRVLSIGRLDINTEGLLLLTNDGGLARVLELPETGWLRRYRVRAFGEVTQDKLDTVRDGVEIDGIHYGPVIARFERQQGFNTWLTVDLREGKNREVKTVLEHLGLAVNRLIRISFGPFQLGEIAEGEVEEIRSRVLQDQLGIELAAKAGADFEAPRRDMLPTAPPRAPAGDDRPRRRRDEARRDDESPRQLPRGDKPWTRTVWRDAEAAPQRERKAPPRRGADPKLERESREATGTVARKRDKAIADPKGRRVLVERISAAPREETAQPESRRRPDRKPRNERGSEDRAPRSFERSGGDRPARRPREEAGGRDRSDERPWQDRAPRGERPERAPRDGAERPARRFSERPAGDKPRGRSFGDRPGGGEKSFGARSSERPAGRSSGERGGGKPFGARPFGGKPGGGGRPGGGKGPRPGGPRGKRD</sequence>
<evidence type="ECO:0000313" key="10">
    <source>
        <dbReference type="Proteomes" id="UP000619295"/>
    </source>
</evidence>
<evidence type="ECO:0000313" key="9">
    <source>
        <dbReference type="EMBL" id="MBD3846656.1"/>
    </source>
</evidence>
<dbReference type="InterPro" id="IPR020103">
    <property type="entry name" value="PsdUridine_synth_cat_dom_sf"/>
</dbReference>
<dbReference type="GO" id="GO:0000455">
    <property type="term" value="P:enzyme-directed rRNA pseudouridine synthesis"/>
    <property type="evidence" value="ECO:0007669"/>
    <property type="project" value="UniProtKB-ARBA"/>
</dbReference>
<feature type="compositionally biased region" description="Basic and acidic residues" evidence="7">
    <location>
        <begin position="168"/>
        <end position="206"/>
    </location>
</feature>
<dbReference type="FunFam" id="3.10.290.10:FF:000003">
    <property type="entry name" value="Pseudouridine synthase"/>
    <property type="match status" value="1"/>
</dbReference>
<dbReference type="RefSeq" id="WP_191124433.1">
    <property type="nucleotide sequence ID" value="NZ_JACXWY010000007.1"/>
</dbReference>
<dbReference type="Gene3D" id="3.30.70.1560">
    <property type="entry name" value="Alpha-L RNA-binding motif"/>
    <property type="match status" value="1"/>
</dbReference>
<dbReference type="InterPro" id="IPR018496">
    <property type="entry name" value="PsdUridine_synth_RsuA/RluB_CS"/>
</dbReference>
<evidence type="ECO:0000256" key="7">
    <source>
        <dbReference type="SAM" id="MobiDB-lite"/>
    </source>
</evidence>
<feature type="compositionally biased region" description="Basic and acidic residues" evidence="7">
    <location>
        <begin position="551"/>
        <end position="563"/>
    </location>
</feature>
<feature type="domain" description="RNA-binding S4" evidence="8">
    <location>
        <begin position="217"/>
        <end position="274"/>
    </location>
</feature>
<name>A0A927I0L9_9HYPH</name>
<comment type="similarity">
    <text evidence="2 6">Belongs to the pseudouridine synthase RsuA family.</text>
</comment>
<reference evidence="9" key="1">
    <citation type="submission" date="2020-09" db="EMBL/GenBank/DDBJ databases">
        <title>Bosea spartocytisi sp. nov. a root nodule endophyte of Spartocytisus supranubius in the high mountain ecosystem fo the Teide National Park (Canary Islands, Spain).</title>
        <authorList>
            <person name="Pulido-Suarez L."/>
            <person name="Peix A."/>
            <person name="Igual J.M."/>
            <person name="Socas-Perez N."/>
            <person name="Velazquez E."/>
            <person name="Flores-Felix J.D."/>
            <person name="Leon-Barrios M."/>
        </authorList>
    </citation>
    <scope>NUCLEOTIDE SEQUENCE</scope>
    <source>
        <strain evidence="9">SSUT16</strain>
    </source>
</reference>
<dbReference type="CDD" id="cd00165">
    <property type="entry name" value="S4"/>
    <property type="match status" value="1"/>
</dbReference>
<evidence type="ECO:0000259" key="8">
    <source>
        <dbReference type="SMART" id="SM00363"/>
    </source>
</evidence>
<dbReference type="InterPro" id="IPR020094">
    <property type="entry name" value="TruA/RsuA/RluB/E/F_N"/>
</dbReference>
<dbReference type="Gene3D" id="3.10.290.10">
    <property type="entry name" value="RNA-binding S4 domain"/>
    <property type="match status" value="1"/>
</dbReference>
<feature type="compositionally biased region" description="Basic and acidic residues" evidence="7">
    <location>
        <begin position="570"/>
        <end position="668"/>
    </location>
</feature>